<dbReference type="InterPro" id="IPR027469">
    <property type="entry name" value="Cation_efflux_TMD_sf"/>
</dbReference>
<dbReference type="OrthoDB" id="9944568at2759"/>
<dbReference type="InterPro" id="IPR002524">
    <property type="entry name" value="Cation_efflux"/>
</dbReference>
<dbReference type="InterPro" id="IPR058533">
    <property type="entry name" value="Cation_efflux_TM"/>
</dbReference>
<keyword evidence="12" id="KW-1185">Reference proteome</keyword>
<dbReference type="EMBL" id="KN847531">
    <property type="protein sequence ID" value="KIW08199.1"/>
    <property type="molecule type" value="Genomic_DNA"/>
</dbReference>
<evidence type="ECO:0000313" key="12">
    <source>
        <dbReference type="Proteomes" id="UP000053259"/>
    </source>
</evidence>
<feature type="transmembrane region" description="Helical" evidence="8">
    <location>
        <begin position="206"/>
        <end position="225"/>
    </location>
</feature>
<keyword evidence="3" id="KW-0813">Transport</keyword>
<dbReference type="GO" id="GO:0016020">
    <property type="term" value="C:membrane"/>
    <property type="evidence" value="ECO:0007669"/>
    <property type="project" value="UniProtKB-SubCell"/>
</dbReference>
<reference evidence="11 12" key="1">
    <citation type="submission" date="2015-01" db="EMBL/GenBank/DDBJ databases">
        <title>The Genome Sequence of Ochroconis gallopava CBS43764.</title>
        <authorList>
            <consortium name="The Broad Institute Genomics Platform"/>
            <person name="Cuomo C."/>
            <person name="de Hoog S."/>
            <person name="Gorbushina A."/>
            <person name="Stielow B."/>
            <person name="Teixiera M."/>
            <person name="Abouelleil A."/>
            <person name="Chapman S.B."/>
            <person name="Priest M."/>
            <person name="Young S.K."/>
            <person name="Wortman J."/>
            <person name="Nusbaum C."/>
            <person name="Birren B."/>
        </authorList>
    </citation>
    <scope>NUCLEOTIDE SEQUENCE [LARGE SCALE GENOMIC DNA]</scope>
    <source>
        <strain evidence="11 12">CBS 43764</strain>
    </source>
</reference>
<dbReference type="GO" id="GO:0005385">
    <property type="term" value="F:zinc ion transmembrane transporter activity"/>
    <property type="evidence" value="ECO:0007669"/>
    <property type="project" value="TreeGrafter"/>
</dbReference>
<comment type="similarity">
    <text evidence="2">Belongs to the cation diffusion facilitator (CDF) transporter (TC 2.A.4) family. SLC30A subfamily.</text>
</comment>
<feature type="transmembrane region" description="Helical" evidence="8">
    <location>
        <begin position="327"/>
        <end position="344"/>
    </location>
</feature>
<dbReference type="PANTHER" id="PTHR45820:SF5">
    <property type="entry name" value="DIFFUSION FACILITATOR FAMILY METAL ION TRANSPORTER, PUTATIVE-RELATED"/>
    <property type="match status" value="1"/>
</dbReference>
<dbReference type="Gene3D" id="1.20.1510.10">
    <property type="entry name" value="Cation efflux protein transmembrane domain"/>
    <property type="match status" value="1"/>
</dbReference>
<dbReference type="GO" id="GO:0006882">
    <property type="term" value="P:intracellular zinc ion homeostasis"/>
    <property type="evidence" value="ECO:0007669"/>
    <property type="project" value="TreeGrafter"/>
</dbReference>
<dbReference type="Pfam" id="PF01545">
    <property type="entry name" value="Cation_efflux"/>
    <property type="match status" value="1"/>
</dbReference>
<feature type="transmembrane region" description="Helical" evidence="8">
    <location>
        <begin position="170"/>
        <end position="191"/>
    </location>
</feature>
<evidence type="ECO:0000256" key="7">
    <source>
        <dbReference type="ARBA" id="ARBA00023136"/>
    </source>
</evidence>
<dbReference type="STRING" id="253628.A0A0D2BA70"/>
<dbReference type="InParanoid" id="A0A0D2BA70"/>
<comment type="subcellular location">
    <subcellularLocation>
        <location evidence="1">Membrane</location>
        <topology evidence="1">Multi-pass membrane protein</topology>
    </subcellularLocation>
</comment>
<dbReference type="SUPFAM" id="SSF160240">
    <property type="entry name" value="Cation efflux protein cytoplasmic domain-like"/>
    <property type="match status" value="1"/>
</dbReference>
<evidence type="ECO:0000256" key="5">
    <source>
        <dbReference type="ARBA" id="ARBA00022833"/>
    </source>
</evidence>
<keyword evidence="7 8" id="KW-0472">Membrane</keyword>
<keyword evidence="4 8" id="KW-0812">Transmembrane</keyword>
<feature type="transmembrane region" description="Helical" evidence="8">
    <location>
        <begin position="287"/>
        <end position="315"/>
    </location>
</feature>
<evidence type="ECO:0000256" key="1">
    <source>
        <dbReference type="ARBA" id="ARBA00004141"/>
    </source>
</evidence>
<feature type="domain" description="Cation efflux protein cytoplasmic" evidence="10">
    <location>
        <begin position="356"/>
        <end position="431"/>
    </location>
</feature>
<evidence type="ECO:0008006" key="13">
    <source>
        <dbReference type="Google" id="ProtNLM"/>
    </source>
</evidence>
<accession>A0A0D2BA70</accession>
<organism evidence="11 12">
    <name type="scientific">Verruconis gallopava</name>
    <dbReference type="NCBI Taxonomy" id="253628"/>
    <lineage>
        <taxon>Eukaryota</taxon>
        <taxon>Fungi</taxon>
        <taxon>Dikarya</taxon>
        <taxon>Ascomycota</taxon>
        <taxon>Pezizomycotina</taxon>
        <taxon>Dothideomycetes</taxon>
        <taxon>Pleosporomycetidae</taxon>
        <taxon>Venturiales</taxon>
        <taxon>Sympoventuriaceae</taxon>
        <taxon>Verruconis</taxon>
    </lineage>
</organism>
<evidence type="ECO:0000256" key="6">
    <source>
        <dbReference type="ARBA" id="ARBA00022989"/>
    </source>
</evidence>
<evidence type="ECO:0000256" key="3">
    <source>
        <dbReference type="ARBA" id="ARBA00022448"/>
    </source>
</evidence>
<dbReference type="InterPro" id="IPR036837">
    <property type="entry name" value="Cation_efflux_CTD_sf"/>
</dbReference>
<dbReference type="GeneID" id="27309102"/>
<evidence type="ECO:0000256" key="8">
    <source>
        <dbReference type="SAM" id="Phobius"/>
    </source>
</evidence>
<protein>
    <recommendedName>
        <fullName evidence="13">Cation diffusion facilitator family transporter</fullName>
    </recommendedName>
</protein>
<feature type="domain" description="Cation efflux protein transmembrane" evidence="9">
    <location>
        <begin position="104"/>
        <end position="352"/>
    </location>
</feature>
<sequence length="495" mass="54337">MFCLLMESPVHCRRIETPGARNAAPSFPNFCRHRHFLFSASFLTIRILNVRSDSKKANSDRDCRLNFCSFSTFAVRIYSSPATMGHTKPHVHLPSMTPIQRLSIVIGISFSFFITEISIGFFTGSLALIADAFHYLTDLVGFIVAFAAIQISNRVTSPKGFSFGWQRAQLLGAFFNGSFLAALGLSVLLQAVERFVNIERVENPKLVLIVGCVGLALNIISVVFLHDHEHGHSQGSDDSHIYSPPTVSNRTSAAEAVRLSFTVVREGVHATHRHTTNEPSKSSHRNLGLMGVLLHVIGDAINNIGVIISALIIWFSRSEYRYYADPAIGMAIAFMILGTSIPLIRRSGRILLQSGPEGVDLAEVKQDIQELPGVSSVHDLHIWRLDEQKTIATAHVVTEDETLEGFMERAKQVGECLHAYGVHSYTLQPEPKSALSTFSRVVCNDSETGAALCGRDAVTGRAGHEGAQEGLRNRGTYCQLKCEANPCKDLQCCDG</sequence>
<gene>
    <name evidence="11" type="ORF">PV09_01129</name>
</gene>
<evidence type="ECO:0000256" key="4">
    <source>
        <dbReference type="ARBA" id="ARBA00022692"/>
    </source>
</evidence>
<keyword evidence="6 8" id="KW-1133">Transmembrane helix</keyword>
<dbReference type="HOGENOM" id="CLU_013430_4_0_1"/>
<name>A0A0D2BA70_9PEZI</name>
<proteinExistence type="inferred from homology"/>
<feature type="transmembrane region" description="Helical" evidence="8">
    <location>
        <begin position="132"/>
        <end position="149"/>
    </location>
</feature>
<dbReference type="VEuPathDB" id="FungiDB:PV09_01129"/>
<dbReference type="Pfam" id="PF16916">
    <property type="entry name" value="ZT_dimer"/>
    <property type="match status" value="1"/>
</dbReference>
<feature type="transmembrane region" description="Helical" evidence="8">
    <location>
        <begin position="102"/>
        <end position="126"/>
    </location>
</feature>
<evidence type="ECO:0000259" key="10">
    <source>
        <dbReference type="Pfam" id="PF16916"/>
    </source>
</evidence>
<dbReference type="SUPFAM" id="SSF161111">
    <property type="entry name" value="Cation efflux protein transmembrane domain-like"/>
    <property type="match status" value="1"/>
</dbReference>
<evidence type="ECO:0000256" key="2">
    <source>
        <dbReference type="ARBA" id="ARBA00008873"/>
    </source>
</evidence>
<keyword evidence="5" id="KW-0862">Zinc</keyword>
<dbReference type="AlphaFoldDB" id="A0A0D2BA70"/>
<dbReference type="PANTHER" id="PTHR45820">
    <property type="entry name" value="FI23527P1"/>
    <property type="match status" value="1"/>
</dbReference>
<dbReference type="NCBIfam" id="TIGR01297">
    <property type="entry name" value="CDF"/>
    <property type="match status" value="1"/>
</dbReference>
<evidence type="ECO:0000259" key="9">
    <source>
        <dbReference type="Pfam" id="PF01545"/>
    </source>
</evidence>
<dbReference type="Proteomes" id="UP000053259">
    <property type="component" value="Unassembled WGS sequence"/>
</dbReference>
<dbReference type="RefSeq" id="XP_016218068.1">
    <property type="nucleotide sequence ID" value="XM_016353973.1"/>
</dbReference>
<dbReference type="InterPro" id="IPR027470">
    <property type="entry name" value="Cation_efflux_CTD"/>
</dbReference>
<evidence type="ECO:0000313" key="11">
    <source>
        <dbReference type="EMBL" id="KIW08199.1"/>
    </source>
</evidence>